<evidence type="ECO:0000313" key="2">
    <source>
        <dbReference type="Proteomes" id="UP001152747"/>
    </source>
</evidence>
<organism evidence="1 2">
    <name type="scientific">Caenorhabditis angaria</name>
    <dbReference type="NCBI Taxonomy" id="860376"/>
    <lineage>
        <taxon>Eukaryota</taxon>
        <taxon>Metazoa</taxon>
        <taxon>Ecdysozoa</taxon>
        <taxon>Nematoda</taxon>
        <taxon>Chromadorea</taxon>
        <taxon>Rhabditida</taxon>
        <taxon>Rhabditina</taxon>
        <taxon>Rhabditomorpha</taxon>
        <taxon>Rhabditoidea</taxon>
        <taxon>Rhabditidae</taxon>
        <taxon>Peloderinae</taxon>
        <taxon>Caenorhabditis</taxon>
    </lineage>
</organism>
<dbReference type="Proteomes" id="UP001152747">
    <property type="component" value="Unassembled WGS sequence"/>
</dbReference>
<sequence>MPTFGYSDETNSAGYVTIPFIDTIFTQIEKWAPIFKSKLSNWILTKEQRKISTESTPIFIPLVVALFNGEPLEKISRRHLSITIGVLTAYALLAKVSGIYTHPYYA</sequence>
<protein>
    <submittedName>
        <fullName evidence="1">Uncharacterized protein</fullName>
    </submittedName>
</protein>
<dbReference type="EMBL" id="CANHGI010000003">
    <property type="protein sequence ID" value="CAI5444174.1"/>
    <property type="molecule type" value="Genomic_DNA"/>
</dbReference>
<keyword evidence="2" id="KW-1185">Reference proteome</keyword>
<name>A0A9P1MXS0_9PELO</name>
<gene>
    <name evidence="1" type="ORF">CAMP_LOCUS6811</name>
</gene>
<evidence type="ECO:0000313" key="1">
    <source>
        <dbReference type="EMBL" id="CAI5444174.1"/>
    </source>
</evidence>
<proteinExistence type="predicted"/>
<dbReference type="AlphaFoldDB" id="A0A9P1MXS0"/>
<reference evidence="1" key="1">
    <citation type="submission" date="2022-11" db="EMBL/GenBank/DDBJ databases">
        <authorList>
            <person name="Kikuchi T."/>
        </authorList>
    </citation>
    <scope>NUCLEOTIDE SEQUENCE</scope>
    <source>
        <strain evidence="1">PS1010</strain>
    </source>
</reference>
<comment type="caution">
    <text evidence="1">The sequence shown here is derived from an EMBL/GenBank/DDBJ whole genome shotgun (WGS) entry which is preliminary data.</text>
</comment>
<accession>A0A9P1MXS0</accession>